<dbReference type="EMBL" id="CAMAPF010000198">
    <property type="protein sequence ID" value="CAH9112584.1"/>
    <property type="molecule type" value="Genomic_DNA"/>
</dbReference>
<evidence type="ECO:0000256" key="7">
    <source>
        <dbReference type="ARBA" id="ARBA00022840"/>
    </source>
</evidence>
<keyword evidence="7" id="KW-0067">ATP-binding</keyword>
<dbReference type="GO" id="GO:0005737">
    <property type="term" value="C:cytoplasm"/>
    <property type="evidence" value="ECO:0007669"/>
    <property type="project" value="TreeGrafter"/>
</dbReference>
<dbReference type="Gene3D" id="1.10.510.10">
    <property type="entry name" value="Transferase(Phosphotransferase) domain 1"/>
    <property type="match status" value="1"/>
</dbReference>
<proteinExistence type="inferred from homology"/>
<dbReference type="SMART" id="SM00220">
    <property type="entry name" value="S_TKc"/>
    <property type="match status" value="1"/>
</dbReference>
<dbReference type="InterPro" id="IPR050108">
    <property type="entry name" value="CDK"/>
</dbReference>
<dbReference type="SUPFAM" id="SSF56112">
    <property type="entry name" value="Protein kinase-like (PK-like)"/>
    <property type="match status" value="1"/>
</dbReference>
<dbReference type="InterPro" id="IPR008271">
    <property type="entry name" value="Ser/Thr_kinase_AS"/>
</dbReference>
<dbReference type="FunFam" id="1.10.510.10:FF:000624">
    <property type="entry name" value="Mitogen-activated protein kinase"/>
    <property type="match status" value="1"/>
</dbReference>
<evidence type="ECO:0000256" key="5">
    <source>
        <dbReference type="ARBA" id="ARBA00022741"/>
    </source>
</evidence>
<name>A0AAV0E1D3_9ASTE</name>
<dbReference type="GO" id="GO:0000307">
    <property type="term" value="C:cyclin-dependent protein kinase holoenzyme complex"/>
    <property type="evidence" value="ECO:0007669"/>
    <property type="project" value="TreeGrafter"/>
</dbReference>
<evidence type="ECO:0000256" key="6">
    <source>
        <dbReference type="ARBA" id="ARBA00022777"/>
    </source>
</evidence>
<dbReference type="GO" id="GO:0000082">
    <property type="term" value="P:G1/S transition of mitotic cell cycle"/>
    <property type="evidence" value="ECO:0007669"/>
    <property type="project" value="TreeGrafter"/>
</dbReference>
<dbReference type="GO" id="GO:0005524">
    <property type="term" value="F:ATP binding"/>
    <property type="evidence" value="ECO:0007669"/>
    <property type="project" value="UniProtKB-KW"/>
</dbReference>
<keyword evidence="10" id="KW-1185">Reference proteome</keyword>
<evidence type="ECO:0000256" key="4">
    <source>
        <dbReference type="ARBA" id="ARBA00022679"/>
    </source>
</evidence>
<keyword evidence="4" id="KW-0808">Transferase</keyword>
<comment type="similarity">
    <text evidence="1">Belongs to the protein kinase superfamily. CMGC Ser/Thr protein kinase family. CDC2/CDKX subfamily.</text>
</comment>
<evidence type="ECO:0000256" key="2">
    <source>
        <dbReference type="ARBA" id="ARBA00012425"/>
    </source>
</evidence>
<dbReference type="Proteomes" id="UP001152523">
    <property type="component" value="Unassembled WGS sequence"/>
</dbReference>
<dbReference type="InterPro" id="IPR011009">
    <property type="entry name" value="Kinase-like_dom_sf"/>
</dbReference>
<evidence type="ECO:0000313" key="10">
    <source>
        <dbReference type="Proteomes" id="UP001152523"/>
    </source>
</evidence>
<reference evidence="9" key="1">
    <citation type="submission" date="2022-07" db="EMBL/GenBank/DDBJ databases">
        <authorList>
            <person name="Macas J."/>
            <person name="Novak P."/>
            <person name="Neumann P."/>
        </authorList>
    </citation>
    <scope>NUCLEOTIDE SEQUENCE</scope>
</reference>
<dbReference type="GO" id="GO:0030332">
    <property type="term" value="F:cyclin binding"/>
    <property type="evidence" value="ECO:0007669"/>
    <property type="project" value="TreeGrafter"/>
</dbReference>
<sequence>MESLIFSFMLNQTNDMEEKIDKLIDDVAALHDAQKETQLMIIDNFSSVKETLGRRASLQNHPSANEDDLDFSVYGYKFVDVSGSGISPVYKVTDSVTGTEFAIKAISLEDEEIPSTLAREISFMFDLQHPNIVRLHRTFMHGRIFCLVMEFMEHTLQEWILYGKCHDVDALKGLLRQIISALAYLHRHSIIHRDIKPENILIDGQTLKLADFGSARGWYDGVRLTPQVTTLQFRAPEMLLGSTTYTSAVDMWSVGCVFVEMLTTKSAFDEGTEEEVVCQIFKKLGVPDEATWPGVSSFPKFPRGLPLFDREGLEAEEMLSPDGIDFLKRLLCLNPNERITAEDALKHPYLIDRSPDPENN</sequence>
<gene>
    <name evidence="9" type="ORF">CEPIT_LOCUS20000</name>
</gene>
<dbReference type="EC" id="2.7.11.22" evidence="2"/>
<feature type="domain" description="Protein kinase" evidence="8">
    <location>
        <begin position="76"/>
        <end position="350"/>
    </location>
</feature>
<dbReference type="GO" id="GO:0004693">
    <property type="term" value="F:cyclin-dependent protein serine/threonine kinase activity"/>
    <property type="evidence" value="ECO:0007669"/>
    <property type="project" value="UniProtKB-EC"/>
</dbReference>
<dbReference type="PANTHER" id="PTHR24056">
    <property type="entry name" value="CELL DIVISION PROTEIN KINASE"/>
    <property type="match status" value="1"/>
</dbReference>
<dbReference type="PROSITE" id="PS50011">
    <property type="entry name" value="PROTEIN_KINASE_DOM"/>
    <property type="match status" value="1"/>
</dbReference>
<dbReference type="PANTHER" id="PTHR24056:SF254">
    <property type="entry name" value="CYCLIN-DEPENDENT KINASE 2"/>
    <property type="match status" value="1"/>
</dbReference>
<accession>A0AAV0E1D3</accession>
<dbReference type="GO" id="GO:0010389">
    <property type="term" value="P:regulation of G2/M transition of mitotic cell cycle"/>
    <property type="evidence" value="ECO:0007669"/>
    <property type="project" value="TreeGrafter"/>
</dbReference>
<dbReference type="GO" id="GO:0005634">
    <property type="term" value="C:nucleus"/>
    <property type="evidence" value="ECO:0007669"/>
    <property type="project" value="TreeGrafter"/>
</dbReference>
<keyword evidence="6" id="KW-0418">Kinase</keyword>
<keyword evidence="3" id="KW-0723">Serine/threonine-protein kinase</keyword>
<dbReference type="Gene3D" id="3.30.200.20">
    <property type="entry name" value="Phosphorylase Kinase, domain 1"/>
    <property type="match status" value="1"/>
</dbReference>
<comment type="caution">
    <text evidence="9">The sequence shown here is derived from an EMBL/GenBank/DDBJ whole genome shotgun (WGS) entry which is preliminary data.</text>
</comment>
<evidence type="ECO:0000259" key="8">
    <source>
        <dbReference type="PROSITE" id="PS50011"/>
    </source>
</evidence>
<evidence type="ECO:0000256" key="3">
    <source>
        <dbReference type="ARBA" id="ARBA00022527"/>
    </source>
</evidence>
<dbReference type="GO" id="GO:0010468">
    <property type="term" value="P:regulation of gene expression"/>
    <property type="evidence" value="ECO:0007669"/>
    <property type="project" value="TreeGrafter"/>
</dbReference>
<dbReference type="GO" id="GO:0007165">
    <property type="term" value="P:signal transduction"/>
    <property type="evidence" value="ECO:0007669"/>
    <property type="project" value="TreeGrafter"/>
</dbReference>
<dbReference type="PROSITE" id="PS00108">
    <property type="entry name" value="PROTEIN_KINASE_ST"/>
    <property type="match status" value="1"/>
</dbReference>
<organism evidence="9 10">
    <name type="scientific">Cuscuta epithymum</name>
    <dbReference type="NCBI Taxonomy" id="186058"/>
    <lineage>
        <taxon>Eukaryota</taxon>
        <taxon>Viridiplantae</taxon>
        <taxon>Streptophyta</taxon>
        <taxon>Embryophyta</taxon>
        <taxon>Tracheophyta</taxon>
        <taxon>Spermatophyta</taxon>
        <taxon>Magnoliopsida</taxon>
        <taxon>eudicotyledons</taxon>
        <taxon>Gunneridae</taxon>
        <taxon>Pentapetalae</taxon>
        <taxon>asterids</taxon>
        <taxon>lamiids</taxon>
        <taxon>Solanales</taxon>
        <taxon>Convolvulaceae</taxon>
        <taxon>Cuscuteae</taxon>
        <taxon>Cuscuta</taxon>
        <taxon>Cuscuta subgen. Cuscuta</taxon>
    </lineage>
</organism>
<dbReference type="Pfam" id="PF00069">
    <property type="entry name" value="Pkinase"/>
    <property type="match status" value="1"/>
</dbReference>
<evidence type="ECO:0000313" key="9">
    <source>
        <dbReference type="EMBL" id="CAH9112584.1"/>
    </source>
</evidence>
<dbReference type="AlphaFoldDB" id="A0AAV0E1D3"/>
<evidence type="ECO:0000256" key="1">
    <source>
        <dbReference type="ARBA" id="ARBA00006485"/>
    </source>
</evidence>
<protein>
    <recommendedName>
        <fullName evidence="2">cyclin-dependent kinase</fullName>
        <ecNumber evidence="2">2.7.11.22</ecNumber>
    </recommendedName>
</protein>
<keyword evidence="5" id="KW-0547">Nucleotide-binding</keyword>
<dbReference type="InterPro" id="IPR000719">
    <property type="entry name" value="Prot_kinase_dom"/>
</dbReference>